<feature type="compositionally biased region" description="Low complexity" evidence="3">
    <location>
        <begin position="181"/>
        <end position="198"/>
    </location>
</feature>
<feature type="region of interest" description="Disordered" evidence="3">
    <location>
        <begin position="397"/>
        <end position="479"/>
    </location>
</feature>
<organism evidence="6 7">
    <name type="scientific">Zasmidium cellare ATCC 36951</name>
    <dbReference type="NCBI Taxonomy" id="1080233"/>
    <lineage>
        <taxon>Eukaryota</taxon>
        <taxon>Fungi</taxon>
        <taxon>Dikarya</taxon>
        <taxon>Ascomycota</taxon>
        <taxon>Pezizomycotina</taxon>
        <taxon>Dothideomycetes</taxon>
        <taxon>Dothideomycetidae</taxon>
        <taxon>Mycosphaerellales</taxon>
        <taxon>Mycosphaerellaceae</taxon>
        <taxon>Zasmidium</taxon>
    </lineage>
</organism>
<dbReference type="RefSeq" id="XP_033673951.1">
    <property type="nucleotide sequence ID" value="XM_033815278.1"/>
</dbReference>
<evidence type="ECO:0000256" key="3">
    <source>
        <dbReference type="SAM" id="MobiDB-lite"/>
    </source>
</evidence>
<evidence type="ECO:0008006" key="8">
    <source>
        <dbReference type="Google" id="ProtNLM"/>
    </source>
</evidence>
<dbReference type="OrthoDB" id="784962at2759"/>
<feature type="region of interest" description="Disordered" evidence="3">
    <location>
        <begin position="598"/>
        <end position="633"/>
    </location>
</feature>
<dbReference type="Pfam" id="PF17035">
    <property type="entry name" value="BET"/>
    <property type="match status" value="1"/>
</dbReference>
<dbReference type="Gene3D" id="1.20.1270.220">
    <property type="match status" value="1"/>
</dbReference>
<evidence type="ECO:0000259" key="4">
    <source>
        <dbReference type="PROSITE" id="PS50014"/>
    </source>
</evidence>
<feature type="compositionally biased region" description="Basic and acidic residues" evidence="3">
    <location>
        <begin position="806"/>
        <end position="819"/>
    </location>
</feature>
<dbReference type="InterPro" id="IPR036427">
    <property type="entry name" value="Bromodomain-like_sf"/>
</dbReference>
<evidence type="ECO:0000256" key="2">
    <source>
        <dbReference type="PROSITE-ProRule" id="PRU00035"/>
    </source>
</evidence>
<dbReference type="InterPro" id="IPR027353">
    <property type="entry name" value="NET_dom"/>
</dbReference>
<reference evidence="6" key="1">
    <citation type="journal article" date="2020" name="Stud. Mycol.">
        <title>101 Dothideomycetes genomes: a test case for predicting lifestyles and emergence of pathogens.</title>
        <authorList>
            <person name="Haridas S."/>
            <person name="Albert R."/>
            <person name="Binder M."/>
            <person name="Bloem J."/>
            <person name="Labutti K."/>
            <person name="Salamov A."/>
            <person name="Andreopoulos B."/>
            <person name="Baker S."/>
            <person name="Barry K."/>
            <person name="Bills G."/>
            <person name="Bluhm B."/>
            <person name="Cannon C."/>
            <person name="Castanera R."/>
            <person name="Culley D."/>
            <person name="Daum C."/>
            <person name="Ezra D."/>
            <person name="Gonzalez J."/>
            <person name="Henrissat B."/>
            <person name="Kuo A."/>
            <person name="Liang C."/>
            <person name="Lipzen A."/>
            <person name="Lutzoni F."/>
            <person name="Magnuson J."/>
            <person name="Mondo S."/>
            <person name="Nolan M."/>
            <person name="Ohm R."/>
            <person name="Pangilinan J."/>
            <person name="Park H.-J."/>
            <person name="Ramirez L."/>
            <person name="Alfaro M."/>
            <person name="Sun H."/>
            <person name="Tritt A."/>
            <person name="Yoshinaga Y."/>
            <person name="Zwiers L.-H."/>
            <person name="Turgeon B."/>
            <person name="Goodwin S."/>
            <person name="Spatafora J."/>
            <person name="Crous P."/>
            <person name="Grigoriev I."/>
        </authorList>
    </citation>
    <scope>NUCLEOTIDE SEQUENCE</scope>
    <source>
        <strain evidence="6">ATCC 36951</strain>
    </source>
</reference>
<feature type="compositionally biased region" description="Acidic residues" evidence="3">
    <location>
        <begin position="613"/>
        <end position="627"/>
    </location>
</feature>
<evidence type="ECO:0000259" key="5">
    <source>
        <dbReference type="PROSITE" id="PS51525"/>
    </source>
</evidence>
<dbReference type="PROSITE" id="PS51525">
    <property type="entry name" value="NET"/>
    <property type="match status" value="1"/>
</dbReference>
<keyword evidence="1 2" id="KW-0103">Bromodomain</keyword>
<feature type="compositionally biased region" description="Basic residues" evidence="3">
    <location>
        <begin position="654"/>
        <end position="668"/>
    </location>
</feature>
<name>A0A6A6D4D4_ZASCE</name>
<dbReference type="GO" id="GO:0000785">
    <property type="term" value="C:chromatin"/>
    <property type="evidence" value="ECO:0007669"/>
    <property type="project" value="TreeGrafter"/>
</dbReference>
<feature type="compositionally biased region" description="Basic and acidic residues" evidence="3">
    <location>
        <begin position="80"/>
        <end position="89"/>
    </location>
</feature>
<dbReference type="Proteomes" id="UP000799537">
    <property type="component" value="Unassembled WGS sequence"/>
</dbReference>
<feature type="region of interest" description="Disordered" evidence="3">
    <location>
        <begin position="650"/>
        <end position="713"/>
    </location>
</feature>
<feature type="compositionally biased region" description="Basic and acidic residues" evidence="3">
    <location>
        <begin position="131"/>
        <end position="140"/>
    </location>
</feature>
<gene>
    <name evidence="6" type="ORF">M409DRAFT_62685</name>
</gene>
<dbReference type="SUPFAM" id="SSF47370">
    <property type="entry name" value="Bromodomain"/>
    <property type="match status" value="2"/>
</dbReference>
<keyword evidence="7" id="KW-1185">Reference proteome</keyword>
<accession>A0A6A6D4D4</accession>
<dbReference type="InterPro" id="IPR001487">
    <property type="entry name" value="Bromodomain"/>
</dbReference>
<feature type="domain" description="Bromo" evidence="4">
    <location>
        <begin position="303"/>
        <end position="375"/>
    </location>
</feature>
<dbReference type="GeneID" id="54568550"/>
<feature type="region of interest" description="Disordered" evidence="3">
    <location>
        <begin position="1"/>
        <end position="33"/>
    </location>
</feature>
<dbReference type="InterPro" id="IPR038336">
    <property type="entry name" value="NET_sf"/>
</dbReference>
<dbReference type="PANTHER" id="PTHR22880:SF225">
    <property type="entry name" value="BROMODOMAIN-CONTAINING PROTEIN BET-1-RELATED"/>
    <property type="match status" value="1"/>
</dbReference>
<feature type="domain" description="Bromo" evidence="4">
    <location>
        <begin position="502"/>
        <end position="574"/>
    </location>
</feature>
<evidence type="ECO:0000313" key="6">
    <source>
        <dbReference type="EMBL" id="KAF2173062.1"/>
    </source>
</evidence>
<feature type="compositionally biased region" description="Basic residues" evidence="3">
    <location>
        <begin position="682"/>
        <end position="693"/>
    </location>
</feature>
<feature type="domain" description="NET" evidence="5">
    <location>
        <begin position="685"/>
        <end position="765"/>
    </location>
</feature>
<dbReference type="AlphaFoldDB" id="A0A6A6D4D4"/>
<evidence type="ECO:0000313" key="7">
    <source>
        <dbReference type="Proteomes" id="UP000799537"/>
    </source>
</evidence>
<dbReference type="InterPro" id="IPR050935">
    <property type="entry name" value="Bromo_chromatin_reader"/>
</dbReference>
<dbReference type="SMART" id="SM00297">
    <property type="entry name" value="BROMO"/>
    <property type="match status" value="2"/>
</dbReference>
<proteinExistence type="predicted"/>
<sequence>MADIDSKPPVLDLPALHGDQDDHATAATNDLSNNTGAFAENAAVSGITPVADYIPKDATTSHPTPPPDEPLATSEANVDVDMKADEVPKVESVSEPQSAVSEPAVAPVFSSTDSSLVRPREDDDDGDDDERAAKRSRVDGDLDQDQDVTLPDAPPVDSVVSAPPQPEADPPVTTTADISQAPEVAAAAPTAPEASPDPQRAPSEDPPAADVDAPTTNELSDDPTSVPAAAQSADEPPAPLPNGESASQPPPPEAEAKPEDAKPVQAPAQDAAQPAAPSNPTYSKEPLTQPQIRYLVDKLKNMKKTKHASSFLFPVDYVALNIPTYPDVIKNPMDLSTLENKLKTLKYGSVQDFADDFDLIIQNSRTFNGDAHPVTVAGFSMQAYMRKILETIPSANQVVLQKPQPKKASPKPQPRRESRAVTQPTAPPAAAAPAPAATSVESFALQPDGTPQIRRDSTINRPARTIKPPPARELTYSKPKRKEHQLELKFCEHVLFEVKSPKYGSLNSVFMHPVDPVALNIPHYRQIVKQPMDLSTMTQKLKQGQYGKASEFKKDFELMINNCLVFNPHGNPVRDMGVQFKREFEALWQTKEKWEKARKAELQRGTSASADEYSGDEEEEEEEEGEEDKSSTIAALQKQLQQIQGALAEMNQPAKKKTSKNPKTKTTKKSLGGGAPPPNKKPVPKPKAPKKPKQVTYEEKQEISDAVGRMSEDQVSKLTKIITDNCQKYADQEEMELEIDDLPNDVQAMLLTYVRSLFGKPSRAVRADSPDDAAALDDDDFEPTERGGRRGGGGAGNKRKKHKPMHKEEQQKAINDIKNKLAQFQNATSASPSQQEESSGDESEESEEE</sequence>
<feature type="compositionally biased region" description="Low complexity" evidence="3">
    <location>
        <begin position="263"/>
        <end position="276"/>
    </location>
</feature>
<dbReference type="PANTHER" id="PTHR22880">
    <property type="entry name" value="FALZ-RELATED BROMODOMAIN-CONTAINING PROTEINS"/>
    <property type="match status" value="1"/>
</dbReference>
<feature type="region of interest" description="Disordered" evidence="3">
    <location>
        <begin position="758"/>
        <end position="849"/>
    </location>
</feature>
<feature type="compositionally biased region" description="Polar residues" evidence="3">
    <location>
        <begin position="278"/>
        <end position="289"/>
    </location>
</feature>
<dbReference type="GO" id="GO:0006338">
    <property type="term" value="P:chromatin remodeling"/>
    <property type="evidence" value="ECO:0007669"/>
    <property type="project" value="TreeGrafter"/>
</dbReference>
<feature type="region of interest" description="Disordered" evidence="3">
    <location>
        <begin position="53"/>
        <end position="289"/>
    </location>
</feature>
<feature type="compositionally biased region" description="Low complexity" evidence="3">
    <location>
        <begin position="428"/>
        <end position="438"/>
    </location>
</feature>
<evidence type="ECO:0000256" key="1">
    <source>
        <dbReference type="ARBA" id="ARBA00023117"/>
    </source>
</evidence>
<dbReference type="Pfam" id="PF00439">
    <property type="entry name" value="Bromodomain"/>
    <property type="match status" value="2"/>
</dbReference>
<dbReference type="PRINTS" id="PR00503">
    <property type="entry name" value="BROMODOMAIN"/>
</dbReference>
<dbReference type="PROSITE" id="PS50014">
    <property type="entry name" value="BROMODOMAIN_2"/>
    <property type="match status" value="2"/>
</dbReference>
<feature type="compositionally biased region" description="Acidic residues" evidence="3">
    <location>
        <begin position="838"/>
        <end position="849"/>
    </location>
</feature>
<dbReference type="GO" id="GO:0005634">
    <property type="term" value="C:nucleus"/>
    <property type="evidence" value="ECO:0007669"/>
    <property type="project" value="TreeGrafter"/>
</dbReference>
<feature type="compositionally biased region" description="Acidic residues" evidence="3">
    <location>
        <begin position="770"/>
        <end position="782"/>
    </location>
</feature>
<dbReference type="GO" id="GO:0006355">
    <property type="term" value="P:regulation of DNA-templated transcription"/>
    <property type="evidence" value="ECO:0007669"/>
    <property type="project" value="TreeGrafter"/>
</dbReference>
<protein>
    <recommendedName>
        <fullName evidence="8">Bromodomain-containing protein</fullName>
    </recommendedName>
</protein>
<dbReference type="EMBL" id="ML993580">
    <property type="protein sequence ID" value="KAF2173062.1"/>
    <property type="molecule type" value="Genomic_DNA"/>
</dbReference>
<dbReference type="Gene3D" id="1.20.920.10">
    <property type="entry name" value="Bromodomain-like"/>
    <property type="match status" value="2"/>
</dbReference>